<dbReference type="InterPro" id="IPR036427">
    <property type="entry name" value="Bromodomain-like_sf"/>
</dbReference>
<dbReference type="PRINTS" id="PR00503">
    <property type="entry name" value="BROMODOMAIN"/>
</dbReference>
<dbReference type="PROSITE" id="PS50014">
    <property type="entry name" value="BROMODOMAIN_2"/>
    <property type="match status" value="1"/>
</dbReference>
<dbReference type="GeneID" id="94845166"/>
<dbReference type="Pfam" id="PF00439">
    <property type="entry name" value="Bromodomain"/>
    <property type="match status" value="1"/>
</dbReference>
<keyword evidence="1 2" id="KW-0103">Bromodomain</keyword>
<organism evidence="4 5">
    <name type="scientific">Tritrichomonas foetus</name>
    <dbReference type="NCBI Taxonomy" id="1144522"/>
    <lineage>
        <taxon>Eukaryota</taxon>
        <taxon>Metamonada</taxon>
        <taxon>Parabasalia</taxon>
        <taxon>Tritrichomonadida</taxon>
        <taxon>Tritrichomonadidae</taxon>
        <taxon>Tritrichomonas</taxon>
    </lineage>
</organism>
<feature type="domain" description="Bromo" evidence="3">
    <location>
        <begin position="17"/>
        <end position="89"/>
    </location>
</feature>
<name>A0A1J4JK57_9EUKA</name>
<dbReference type="EMBL" id="MLAK01001086">
    <property type="protein sequence ID" value="OHS97915.1"/>
    <property type="molecule type" value="Genomic_DNA"/>
</dbReference>
<dbReference type="Gene3D" id="1.20.920.10">
    <property type="entry name" value="Bromodomain-like"/>
    <property type="match status" value="1"/>
</dbReference>
<dbReference type="PANTHER" id="PTHR45926">
    <property type="entry name" value="OSJNBA0053K19.4 PROTEIN"/>
    <property type="match status" value="1"/>
</dbReference>
<dbReference type="PROSITE" id="PS00633">
    <property type="entry name" value="BROMODOMAIN_1"/>
    <property type="match status" value="1"/>
</dbReference>
<dbReference type="SMART" id="SM00297">
    <property type="entry name" value="BROMO"/>
    <property type="match status" value="1"/>
</dbReference>
<evidence type="ECO:0000259" key="3">
    <source>
        <dbReference type="PROSITE" id="PS50014"/>
    </source>
</evidence>
<evidence type="ECO:0000313" key="4">
    <source>
        <dbReference type="EMBL" id="OHS97915.1"/>
    </source>
</evidence>
<dbReference type="VEuPathDB" id="TrichDB:TRFO_35793"/>
<reference evidence="4" key="1">
    <citation type="submission" date="2016-10" db="EMBL/GenBank/DDBJ databases">
        <authorList>
            <person name="Benchimol M."/>
            <person name="Almeida L.G."/>
            <person name="Vasconcelos A.T."/>
            <person name="Perreira-Neves A."/>
            <person name="Rosa I.A."/>
            <person name="Tasca T."/>
            <person name="Bogo M.R."/>
            <person name="de Souza W."/>
        </authorList>
    </citation>
    <scope>NUCLEOTIDE SEQUENCE [LARGE SCALE GENOMIC DNA]</scope>
    <source>
        <strain evidence="4">K</strain>
    </source>
</reference>
<comment type="caution">
    <text evidence="4">The sequence shown here is derived from an EMBL/GenBank/DDBJ whole genome shotgun (WGS) entry which is preliminary data.</text>
</comment>
<protein>
    <submittedName>
        <fullName evidence="4">Bromodomain containing protein</fullName>
    </submittedName>
</protein>
<evidence type="ECO:0000313" key="5">
    <source>
        <dbReference type="Proteomes" id="UP000179807"/>
    </source>
</evidence>
<sequence>MASSSFQRCQSITEELIQQPLNQYFAVPVDPENDGLLDYFDKISNPMDFTTILGKLKRNEYESESDWYKDVCLIYENAMTYHPPEKIYHWIADYCLISFKKVAVGYEHTNLQDWYDQICIQQQKLIDLTAMSPVPQGVDPLISTILEKAKNMPQVPPAVMPDLMEKINKLMEKKEYREDIVHILHTLQPSLDLNSEILKINAGKLSNASQNSLLLYVRAH</sequence>
<dbReference type="OrthoDB" id="21449at2759"/>
<gene>
    <name evidence="4" type="ORF">TRFO_35793</name>
</gene>
<evidence type="ECO:0000256" key="2">
    <source>
        <dbReference type="PROSITE-ProRule" id="PRU00035"/>
    </source>
</evidence>
<dbReference type="InterPro" id="IPR001487">
    <property type="entry name" value="Bromodomain"/>
</dbReference>
<dbReference type="SUPFAM" id="SSF47370">
    <property type="entry name" value="Bromodomain"/>
    <property type="match status" value="1"/>
</dbReference>
<dbReference type="AlphaFoldDB" id="A0A1J4JK57"/>
<keyword evidence="5" id="KW-1185">Reference proteome</keyword>
<evidence type="ECO:0000256" key="1">
    <source>
        <dbReference type="ARBA" id="ARBA00023117"/>
    </source>
</evidence>
<accession>A0A1J4JK57</accession>
<proteinExistence type="predicted"/>
<dbReference type="InterPro" id="IPR018359">
    <property type="entry name" value="Bromodomain_CS"/>
</dbReference>
<dbReference type="CDD" id="cd04369">
    <property type="entry name" value="Bromodomain"/>
    <property type="match status" value="1"/>
</dbReference>
<dbReference type="Proteomes" id="UP000179807">
    <property type="component" value="Unassembled WGS sequence"/>
</dbReference>
<dbReference type="RefSeq" id="XP_068351052.1">
    <property type="nucleotide sequence ID" value="XM_068510462.1"/>
</dbReference>